<reference evidence="2 3" key="1">
    <citation type="submission" date="2020-07" db="EMBL/GenBank/DDBJ databases">
        <authorList>
            <person name="Pothier F. J."/>
        </authorList>
    </citation>
    <scope>NUCLEOTIDE SEQUENCE [LARGE SCALE GENOMIC DNA]</scope>
    <source>
        <strain evidence="2 3">CFBP 7900</strain>
    </source>
</reference>
<dbReference type="Proteomes" id="UP000587508">
    <property type="component" value="Unassembled WGS sequence"/>
</dbReference>
<evidence type="ECO:0000313" key="3">
    <source>
        <dbReference type="Proteomes" id="UP000587508"/>
    </source>
</evidence>
<gene>
    <name evidence="2" type="ORF">CFBP7900_22560</name>
</gene>
<name>A0A6V7DL92_9XANT</name>
<dbReference type="AlphaFoldDB" id="A0A6V7DL92"/>
<comment type="caution">
    <text evidence="2">The sequence shown here is derived from an EMBL/GenBank/DDBJ whole genome shotgun (WGS) entry which is preliminary data.</text>
</comment>
<sequence length="60" mass="6723">MKTLNLAAVLAVSLYGPAAVAGDFATSLRSVYPSLSYVERYRDAFRKMSWDLPRLGRTIR</sequence>
<feature type="signal peptide" evidence="1">
    <location>
        <begin position="1"/>
        <end position="21"/>
    </location>
</feature>
<organism evidence="2 3">
    <name type="scientific">Xanthomonas hortorum pv. carotae</name>
    <dbReference type="NCBI Taxonomy" id="487904"/>
    <lineage>
        <taxon>Bacteria</taxon>
        <taxon>Pseudomonadati</taxon>
        <taxon>Pseudomonadota</taxon>
        <taxon>Gammaproteobacteria</taxon>
        <taxon>Lysobacterales</taxon>
        <taxon>Lysobacteraceae</taxon>
        <taxon>Xanthomonas</taxon>
    </lineage>
</organism>
<proteinExistence type="predicted"/>
<evidence type="ECO:0008006" key="4">
    <source>
        <dbReference type="Google" id="ProtNLM"/>
    </source>
</evidence>
<keyword evidence="1" id="KW-0732">Signal</keyword>
<accession>A0A6V7DL92</accession>
<evidence type="ECO:0000313" key="2">
    <source>
        <dbReference type="EMBL" id="CAD0336526.1"/>
    </source>
</evidence>
<evidence type="ECO:0000256" key="1">
    <source>
        <dbReference type="SAM" id="SignalP"/>
    </source>
</evidence>
<protein>
    <recommendedName>
        <fullName evidence="4">Secreted protein</fullName>
    </recommendedName>
</protein>
<dbReference type="EMBL" id="CAJDKC010000003">
    <property type="protein sequence ID" value="CAD0336517.1"/>
    <property type="molecule type" value="Genomic_DNA"/>
</dbReference>
<dbReference type="EMBL" id="CAJDKC010000003">
    <property type="protein sequence ID" value="CAD0336526.1"/>
    <property type="molecule type" value="Genomic_DNA"/>
</dbReference>
<feature type="chain" id="PRO_5036193237" description="Secreted protein" evidence="1">
    <location>
        <begin position="22"/>
        <end position="60"/>
    </location>
</feature>